<reference evidence="1 2" key="1">
    <citation type="submission" date="2018-02" db="EMBL/GenBank/DDBJ databases">
        <title>The genomes of Aspergillus section Nigri reveals drivers in fungal speciation.</title>
        <authorList>
            <consortium name="DOE Joint Genome Institute"/>
            <person name="Vesth T.C."/>
            <person name="Nybo J."/>
            <person name="Theobald S."/>
            <person name="Brandl J."/>
            <person name="Frisvad J.C."/>
            <person name="Nielsen K.F."/>
            <person name="Lyhne E.K."/>
            <person name="Kogle M.E."/>
            <person name="Kuo A."/>
            <person name="Riley R."/>
            <person name="Clum A."/>
            <person name="Nolan M."/>
            <person name="Lipzen A."/>
            <person name="Salamov A."/>
            <person name="Henrissat B."/>
            <person name="Wiebenga A."/>
            <person name="De vries R.P."/>
            <person name="Grigoriev I.V."/>
            <person name="Mortensen U.H."/>
            <person name="Andersen M.R."/>
            <person name="Baker S.E."/>
        </authorList>
    </citation>
    <scope>NUCLEOTIDE SEQUENCE [LARGE SCALE GENOMIC DNA]</scope>
    <source>
        <strain evidence="1 2">CBS 121057</strain>
    </source>
</reference>
<evidence type="ECO:0000313" key="2">
    <source>
        <dbReference type="Proteomes" id="UP000248423"/>
    </source>
</evidence>
<evidence type="ECO:0000313" key="1">
    <source>
        <dbReference type="EMBL" id="PYI03676.1"/>
    </source>
</evidence>
<dbReference type="Proteomes" id="UP000248423">
    <property type="component" value="Unassembled WGS sequence"/>
</dbReference>
<name>A0A319E0T1_ASPSB</name>
<accession>A0A319E0T1</accession>
<gene>
    <name evidence="1" type="ORF">BO78DRAFT_431894</name>
</gene>
<dbReference type="VEuPathDB" id="FungiDB:BO78DRAFT_431894"/>
<sequence length="144" mass="16654">MEKPVEPIRAPLGWTTVDEPVNNYFKPSSFPWFMAKSHGLTNPQAIATSVIGMEPKFLFSAGEPGRFYLGHVPTWYVYEIIEPGTLEEIYRKMNESQERNLTMEKVELLDITWEEMVEGLPEGAEECDLESAKMLWDLRRKEPN</sequence>
<dbReference type="OrthoDB" id="10550874at2759"/>
<dbReference type="AlphaFoldDB" id="A0A319E0T1"/>
<dbReference type="EMBL" id="KZ826377">
    <property type="protein sequence ID" value="PYI03676.1"/>
    <property type="molecule type" value="Genomic_DNA"/>
</dbReference>
<protein>
    <submittedName>
        <fullName evidence="1">Uncharacterized protein</fullName>
    </submittedName>
</protein>
<organism evidence="1 2">
    <name type="scientific">Aspergillus sclerotiicarbonarius (strain CBS 121057 / IBT 28362)</name>
    <dbReference type="NCBI Taxonomy" id="1448318"/>
    <lineage>
        <taxon>Eukaryota</taxon>
        <taxon>Fungi</taxon>
        <taxon>Dikarya</taxon>
        <taxon>Ascomycota</taxon>
        <taxon>Pezizomycotina</taxon>
        <taxon>Eurotiomycetes</taxon>
        <taxon>Eurotiomycetidae</taxon>
        <taxon>Eurotiales</taxon>
        <taxon>Aspergillaceae</taxon>
        <taxon>Aspergillus</taxon>
        <taxon>Aspergillus subgen. Circumdati</taxon>
    </lineage>
</organism>
<proteinExistence type="predicted"/>
<keyword evidence="2" id="KW-1185">Reference proteome</keyword>